<proteinExistence type="predicted"/>
<feature type="signal peptide" evidence="1">
    <location>
        <begin position="1"/>
        <end position="18"/>
    </location>
</feature>
<organism evidence="3 4">
    <name type="scientific">Chryseobacterium geocarposphaerae</name>
    <dbReference type="NCBI Taxonomy" id="1416776"/>
    <lineage>
        <taxon>Bacteria</taxon>
        <taxon>Pseudomonadati</taxon>
        <taxon>Bacteroidota</taxon>
        <taxon>Flavobacteriia</taxon>
        <taxon>Flavobacteriales</taxon>
        <taxon>Weeksellaceae</taxon>
        <taxon>Chryseobacterium group</taxon>
        <taxon>Chryseobacterium</taxon>
    </lineage>
</organism>
<sequence>MKNLIILLFLFVMISCKSQSPIYTLGQSPVNSPENSYLKDTDNVLNKFVGTWTYNKNGKIFTIILNKAEMVKIIDYYVDELQGNYIYTINGNTVVNTNTSNFTGKKSRIFGFTLWEGNTNKVTLYFKDPERPRIHSKIILTYSNQNGIEKLHWDLKVTGIVPAQGIPGMSLNPATDVRVPTDIELIKQ</sequence>
<accession>A0A2M9C1G9</accession>
<reference evidence="3 4" key="1">
    <citation type="submission" date="2017-11" db="EMBL/GenBank/DDBJ databases">
        <title>Genomic Encyclopedia of Archaeal and Bacterial Type Strains, Phase II (KMG-II): From Individual Species to Whole Genera.</title>
        <authorList>
            <person name="Goeker M."/>
        </authorList>
    </citation>
    <scope>NUCLEOTIDE SEQUENCE [LARGE SCALE GENOMIC DNA]</scope>
    <source>
        <strain evidence="3 4">DSM 27617</strain>
    </source>
</reference>
<dbReference type="EMBL" id="PGFD01000002">
    <property type="protein sequence ID" value="PJJ64233.1"/>
    <property type="molecule type" value="Genomic_DNA"/>
</dbReference>
<feature type="domain" description="DUF6705" evidence="2">
    <location>
        <begin position="1"/>
        <end position="188"/>
    </location>
</feature>
<evidence type="ECO:0000313" key="3">
    <source>
        <dbReference type="EMBL" id="PJJ64233.1"/>
    </source>
</evidence>
<feature type="chain" id="PRO_5014754104" description="DUF6705 domain-containing protein" evidence="1">
    <location>
        <begin position="19"/>
        <end position="188"/>
    </location>
</feature>
<dbReference type="AlphaFoldDB" id="A0A2M9C1G9"/>
<gene>
    <name evidence="3" type="ORF">CLV73_2591</name>
</gene>
<dbReference type="PROSITE" id="PS51257">
    <property type="entry name" value="PROKAR_LIPOPROTEIN"/>
    <property type="match status" value="1"/>
</dbReference>
<name>A0A2M9C1G9_9FLAO</name>
<dbReference type="RefSeq" id="WP_157798791.1">
    <property type="nucleotide sequence ID" value="NZ_PGFD01000002.1"/>
</dbReference>
<dbReference type="InterPro" id="IPR046551">
    <property type="entry name" value="DUF6705"/>
</dbReference>
<evidence type="ECO:0000313" key="4">
    <source>
        <dbReference type="Proteomes" id="UP000228740"/>
    </source>
</evidence>
<keyword evidence="1" id="KW-0732">Signal</keyword>
<dbReference type="Pfam" id="PF20448">
    <property type="entry name" value="DUF6705"/>
    <property type="match status" value="1"/>
</dbReference>
<dbReference type="Proteomes" id="UP000228740">
    <property type="component" value="Unassembled WGS sequence"/>
</dbReference>
<evidence type="ECO:0000256" key="1">
    <source>
        <dbReference type="SAM" id="SignalP"/>
    </source>
</evidence>
<keyword evidence="4" id="KW-1185">Reference proteome</keyword>
<comment type="caution">
    <text evidence="3">The sequence shown here is derived from an EMBL/GenBank/DDBJ whole genome shotgun (WGS) entry which is preliminary data.</text>
</comment>
<dbReference type="OrthoDB" id="1273740at2"/>
<protein>
    <recommendedName>
        <fullName evidence="2">DUF6705 domain-containing protein</fullName>
    </recommendedName>
</protein>
<evidence type="ECO:0000259" key="2">
    <source>
        <dbReference type="Pfam" id="PF20448"/>
    </source>
</evidence>